<gene>
    <name evidence="1" type="ORF">PILCRDRAFT_820580</name>
</gene>
<keyword evidence="2" id="KW-1185">Reference proteome</keyword>
<reference evidence="2" key="2">
    <citation type="submission" date="2015-01" db="EMBL/GenBank/DDBJ databases">
        <title>Evolutionary Origins and Diversification of the Mycorrhizal Mutualists.</title>
        <authorList>
            <consortium name="DOE Joint Genome Institute"/>
            <consortium name="Mycorrhizal Genomics Consortium"/>
            <person name="Kohler A."/>
            <person name="Kuo A."/>
            <person name="Nagy L.G."/>
            <person name="Floudas D."/>
            <person name="Copeland A."/>
            <person name="Barry K.W."/>
            <person name="Cichocki N."/>
            <person name="Veneault-Fourrey C."/>
            <person name="LaButti K."/>
            <person name="Lindquist E.A."/>
            <person name="Lipzen A."/>
            <person name="Lundell T."/>
            <person name="Morin E."/>
            <person name="Murat C."/>
            <person name="Riley R."/>
            <person name="Ohm R."/>
            <person name="Sun H."/>
            <person name="Tunlid A."/>
            <person name="Henrissat B."/>
            <person name="Grigoriev I.V."/>
            <person name="Hibbett D.S."/>
            <person name="Martin F."/>
        </authorList>
    </citation>
    <scope>NUCLEOTIDE SEQUENCE [LARGE SCALE GENOMIC DNA]</scope>
    <source>
        <strain evidence="2">F 1598</strain>
    </source>
</reference>
<organism evidence="1 2">
    <name type="scientific">Piloderma croceum (strain F 1598)</name>
    <dbReference type="NCBI Taxonomy" id="765440"/>
    <lineage>
        <taxon>Eukaryota</taxon>
        <taxon>Fungi</taxon>
        <taxon>Dikarya</taxon>
        <taxon>Basidiomycota</taxon>
        <taxon>Agaricomycotina</taxon>
        <taxon>Agaricomycetes</taxon>
        <taxon>Agaricomycetidae</taxon>
        <taxon>Atheliales</taxon>
        <taxon>Atheliaceae</taxon>
        <taxon>Piloderma</taxon>
    </lineage>
</organism>
<dbReference type="HOGENOM" id="CLU_3015021_0_0_1"/>
<dbReference type="EMBL" id="KN832995">
    <property type="protein sequence ID" value="KIM82204.1"/>
    <property type="molecule type" value="Genomic_DNA"/>
</dbReference>
<protein>
    <submittedName>
        <fullName evidence="1">Uncharacterized protein</fullName>
    </submittedName>
</protein>
<dbReference type="AlphaFoldDB" id="A0A0C3FR88"/>
<evidence type="ECO:0000313" key="1">
    <source>
        <dbReference type="EMBL" id="KIM82204.1"/>
    </source>
</evidence>
<accession>A0A0C3FR88</accession>
<dbReference type="InParanoid" id="A0A0C3FR88"/>
<dbReference type="OrthoDB" id="5817230at2759"/>
<reference evidence="1 2" key="1">
    <citation type="submission" date="2014-04" db="EMBL/GenBank/DDBJ databases">
        <authorList>
            <consortium name="DOE Joint Genome Institute"/>
            <person name="Kuo A."/>
            <person name="Tarkka M."/>
            <person name="Buscot F."/>
            <person name="Kohler A."/>
            <person name="Nagy L.G."/>
            <person name="Floudas D."/>
            <person name="Copeland A."/>
            <person name="Barry K.W."/>
            <person name="Cichocki N."/>
            <person name="Veneault-Fourrey C."/>
            <person name="LaButti K."/>
            <person name="Lindquist E.A."/>
            <person name="Lipzen A."/>
            <person name="Lundell T."/>
            <person name="Morin E."/>
            <person name="Murat C."/>
            <person name="Sun H."/>
            <person name="Tunlid A."/>
            <person name="Henrissat B."/>
            <person name="Grigoriev I.V."/>
            <person name="Hibbett D.S."/>
            <person name="Martin F."/>
            <person name="Nordberg H.P."/>
            <person name="Cantor M.N."/>
            <person name="Hua S.X."/>
        </authorList>
    </citation>
    <scope>NUCLEOTIDE SEQUENCE [LARGE SCALE GENOMIC DNA]</scope>
    <source>
        <strain evidence="1 2">F 1598</strain>
    </source>
</reference>
<dbReference type="Proteomes" id="UP000054166">
    <property type="component" value="Unassembled WGS sequence"/>
</dbReference>
<name>A0A0C3FR88_PILCF</name>
<sequence length="62" mass="7195">MNLKTKFMETLQQCSSPVVTLYIFPTSVTDTQATGISLQTVLRDIILREHLRHSNFHLFLYP</sequence>
<evidence type="ECO:0000313" key="2">
    <source>
        <dbReference type="Proteomes" id="UP000054166"/>
    </source>
</evidence>
<proteinExistence type="predicted"/>